<feature type="compositionally biased region" description="Basic and acidic residues" evidence="1">
    <location>
        <begin position="30"/>
        <end position="44"/>
    </location>
</feature>
<protein>
    <submittedName>
        <fullName evidence="2">Uncharacterized protein</fullName>
    </submittedName>
</protein>
<dbReference type="EMBL" id="KN839940">
    <property type="protein sequence ID" value="KIJ58440.1"/>
    <property type="molecule type" value="Genomic_DNA"/>
</dbReference>
<feature type="region of interest" description="Disordered" evidence="1">
    <location>
        <begin position="1"/>
        <end position="60"/>
    </location>
</feature>
<name>A0A0C9VLF2_9AGAM</name>
<reference evidence="2 3" key="1">
    <citation type="submission" date="2014-04" db="EMBL/GenBank/DDBJ databases">
        <title>Evolutionary Origins and Diversification of the Mycorrhizal Mutualists.</title>
        <authorList>
            <consortium name="DOE Joint Genome Institute"/>
            <consortium name="Mycorrhizal Genomics Consortium"/>
            <person name="Kohler A."/>
            <person name="Kuo A."/>
            <person name="Nagy L.G."/>
            <person name="Floudas D."/>
            <person name="Copeland A."/>
            <person name="Barry K.W."/>
            <person name="Cichocki N."/>
            <person name="Veneault-Fourrey C."/>
            <person name="LaButti K."/>
            <person name="Lindquist E.A."/>
            <person name="Lipzen A."/>
            <person name="Lundell T."/>
            <person name="Morin E."/>
            <person name="Murat C."/>
            <person name="Riley R."/>
            <person name="Ohm R."/>
            <person name="Sun H."/>
            <person name="Tunlid A."/>
            <person name="Henrissat B."/>
            <person name="Grigoriev I.V."/>
            <person name="Hibbett D.S."/>
            <person name="Martin F."/>
        </authorList>
    </citation>
    <scope>NUCLEOTIDE SEQUENCE [LARGE SCALE GENOMIC DNA]</scope>
    <source>
        <strain evidence="2 3">MD-312</strain>
    </source>
</reference>
<dbReference type="Proteomes" id="UP000053820">
    <property type="component" value="Unassembled WGS sequence"/>
</dbReference>
<evidence type="ECO:0000256" key="1">
    <source>
        <dbReference type="SAM" id="MobiDB-lite"/>
    </source>
</evidence>
<dbReference type="OrthoDB" id="2605525at2759"/>
<evidence type="ECO:0000313" key="3">
    <source>
        <dbReference type="Proteomes" id="UP000053820"/>
    </source>
</evidence>
<gene>
    <name evidence="2" type="ORF">HYDPIDRAFT_171276</name>
</gene>
<evidence type="ECO:0000313" key="2">
    <source>
        <dbReference type="EMBL" id="KIJ58440.1"/>
    </source>
</evidence>
<keyword evidence="3" id="KW-1185">Reference proteome</keyword>
<proteinExistence type="predicted"/>
<sequence length="173" mass="20088">MKKHPSKPTGNSKQQEATDRWLSKPGIRKAQNEKARIRMQREKAMPVPSHRSPRTNSSTSLQPVRTLIAHWKMEWASEDVWAREYNLMRTRVYEQGESSVKGFWNGTRDHASEGREIIDKIMEFICHTKRGGDDHQHANLVEACNMLLSTVLETKFFECQAEFYDEQCSSCLC</sequence>
<dbReference type="HOGENOM" id="CLU_1454976_0_0_1"/>
<dbReference type="AlphaFoldDB" id="A0A0C9VLF2"/>
<accession>A0A0C9VLF2</accession>
<organism evidence="2 3">
    <name type="scientific">Hydnomerulius pinastri MD-312</name>
    <dbReference type="NCBI Taxonomy" id="994086"/>
    <lineage>
        <taxon>Eukaryota</taxon>
        <taxon>Fungi</taxon>
        <taxon>Dikarya</taxon>
        <taxon>Basidiomycota</taxon>
        <taxon>Agaricomycotina</taxon>
        <taxon>Agaricomycetes</taxon>
        <taxon>Agaricomycetidae</taxon>
        <taxon>Boletales</taxon>
        <taxon>Boletales incertae sedis</taxon>
        <taxon>Leucogyrophana</taxon>
    </lineage>
</organism>